<dbReference type="HOGENOM" id="CLU_036584_1_1_2"/>
<dbReference type="GO" id="GO:0019251">
    <property type="term" value="P:anaerobic cobalamin biosynthetic process"/>
    <property type="evidence" value="ECO:0007669"/>
    <property type="project" value="InterPro"/>
</dbReference>
<name>G7WK64_METH6</name>
<proteinExistence type="predicted"/>
<dbReference type="PATRIC" id="fig|1110509.7.peg.758"/>
<dbReference type="OrthoDB" id="114445at2157"/>
<dbReference type="STRING" id="1110509.Mhar_0679"/>
<evidence type="ECO:0000313" key="2">
    <source>
        <dbReference type="Proteomes" id="UP000005877"/>
    </source>
</evidence>
<protein>
    <submittedName>
        <fullName evidence="1">Cobalt chelatase</fullName>
    </submittedName>
</protein>
<organism evidence="1 2">
    <name type="scientific">Methanothrix harundinacea (strain 6Ac)</name>
    <name type="common">Methanosaeta harundinacea</name>
    <dbReference type="NCBI Taxonomy" id="1110509"/>
    <lineage>
        <taxon>Archaea</taxon>
        <taxon>Methanobacteriati</taxon>
        <taxon>Methanobacteriota</taxon>
        <taxon>Stenosarchaea group</taxon>
        <taxon>Methanomicrobia</taxon>
        <taxon>Methanotrichales</taxon>
        <taxon>Methanotrichaceae</taxon>
        <taxon>Methanothrix</taxon>
    </lineage>
</organism>
<gene>
    <name evidence="1" type="ordered locus">Mhar_0679</name>
</gene>
<dbReference type="RefSeq" id="WP_014586242.1">
    <property type="nucleotide sequence ID" value="NC_017527.1"/>
</dbReference>
<evidence type="ECO:0000313" key="1">
    <source>
        <dbReference type="EMBL" id="AET64057.1"/>
    </source>
</evidence>
<dbReference type="Pfam" id="PF06180">
    <property type="entry name" value="CbiK"/>
    <property type="match status" value="1"/>
</dbReference>
<dbReference type="AlphaFoldDB" id="G7WK64"/>
<dbReference type="SUPFAM" id="SSF53800">
    <property type="entry name" value="Chelatase"/>
    <property type="match status" value="1"/>
</dbReference>
<reference evidence="1 2" key="1">
    <citation type="journal article" date="2012" name="PLoS ONE">
        <title>The genome characteristics and predicted function of methyl-group oxidation pathway in the obligate aceticlastic methanogens, Methanosaeta spp.</title>
        <authorList>
            <person name="Zhu J."/>
            <person name="Zheng H."/>
            <person name="Ai G."/>
            <person name="Zhang G."/>
            <person name="Liu D."/>
            <person name="Liu X."/>
            <person name="Dong X."/>
        </authorList>
    </citation>
    <scope>NUCLEOTIDE SEQUENCE [LARGE SCALE GENOMIC DNA]</scope>
    <source>
        <strain evidence="1 2">6Ac</strain>
    </source>
</reference>
<accession>G7WK64</accession>
<dbReference type="GO" id="GO:0016852">
    <property type="term" value="F:sirohydrochlorin cobaltochelatase activity"/>
    <property type="evidence" value="ECO:0007669"/>
    <property type="project" value="InterPro"/>
</dbReference>
<dbReference type="PIRSF" id="PIRSF033579">
    <property type="entry name" value="Anaer_Co_chel"/>
    <property type="match status" value="1"/>
</dbReference>
<dbReference type="CDD" id="cd03413">
    <property type="entry name" value="CbiK_C"/>
    <property type="match status" value="1"/>
</dbReference>
<keyword evidence="2" id="KW-1185">Reference proteome</keyword>
<dbReference type="Gene3D" id="3.40.50.1400">
    <property type="match status" value="2"/>
</dbReference>
<sequence length="285" mass="30471">MSADEPPAIVLVAYGSLDLEARKTYERIRAVYRREFEAPAVDIAFTAGFIRRRLAGGEGTAVHSPLTALAKLHDAGYQDVVVQSLHVAPGSEFHELAALVSALGTVRGKLGFRSLSMGMPLLASGPDYDAVSKALAPEFDRTTAGGEGEGAASKRNPEETAVVLVGHGTAHPADAAYSRMARVLKRDHRNVFLGTIDGFPGLEDVMAEAKAADVRRVRLLPFLLVAGGHATKDLAGDDPESWKSAFEEAGFEVDLNLHGMGDTPRVVEILIEHTRQALERGLRGP</sequence>
<dbReference type="GeneID" id="12509848"/>
<dbReference type="EMBL" id="CP003117">
    <property type="protein sequence ID" value="AET64057.1"/>
    <property type="molecule type" value="Genomic_DNA"/>
</dbReference>
<dbReference type="KEGG" id="mhi:Mhar_0679"/>
<dbReference type="InterPro" id="IPR010388">
    <property type="entry name" value="Anaerobic_Co-chelatase"/>
</dbReference>
<dbReference type="Proteomes" id="UP000005877">
    <property type="component" value="Chromosome"/>
</dbReference>